<gene>
    <name evidence="6" type="ORF">Prubr_45740</name>
</gene>
<dbReference type="SMART" id="SM00060">
    <property type="entry name" value="FN3"/>
    <property type="match status" value="1"/>
</dbReference>
<evidence type="ECO:0000256" key="1">
    <source>
        <dbReference type="ARBA" id="ARBA00023295"/>
    </source>
</evidence>
<dbReference type="KEGG" id="pry:Prubr_45740"/>
<feature type="compositionally biased region" description="Pro residues" evidence="3">
    <location>
        <begin position="387"/>
        <end position="401"/>
    </location>
</feature>
<feature type="compositionally biased region" description="Basic and acidic residues" evidence="3">
    <location>
        <begin position="146"/>
        <end position="167"/>
    </location>
</feature>
<sequence length="487" mass="52379">MTYDDRAWYHDPAGPPTEQPWRDDPAGRETGYDDRAWHDDPLSAGAPRTTEAHSNGTPPPHPLSDSDWPDTGRRTPDRPDADPAWPDTAPAAHDWPDPGRPERTWADTDSGWPATGRTEHDGPDPGHPERTWADTDRPEPGWSDTGRPDADRRDDHPGPNDRADRSDGVPQQRRGQDQPPGEDQRRGAEQAWGDEQPWGAEQPWAQEQPWDDHADRTAGHPVGHPEREYAGPTYPQTGADPDAPRRPDLTKPDPTWQEREPALPPDVPGFAPAGADREQIAAAPHHEPSDAHPGVHEVRRTPTTDVAVRRRGDLPVRRPNTLPVPVPRPAAPPPDRRLVPVILAGLVVVALGAVAVIAGFALADRQESTSDADGGQPVPSATGAPVPTGPAAPPPAEPGTPPGGLTVTDNRDSVTLTWTYPQGAEGPVVVSAGRPGQEPRAFQDLPPGTSSYVVYGLNASVDYCFVVAVVYSTDVVGRSEPACTERG</sequence>
<dbReference type="SUPFAM" id="SSF49265">
    <property type="entry name" value="Fibronectin type III"/>
    <property type="match status" value="1"/>
</dbReference>
<feature type="transmembrane region" description="Helical" evidence="4">
    <location>
        <begin position="338"/>
        <end position="363"/>
    </location>
</feature>
<dbReference type="InterPro" id="IPR013783">
    <property type="entry name" value="Ig-like_fold"/>
</dbReference>
<keyword evidence="1" id="KW-0378">Hydrolase</keyword>
<feature type="compositionally biased region" description="Basic and acidic residues" evidence="3">
    <location>
        <begin position="94"/>
        <end position="106"/>
    </location>
</feature>
<keyword evidence="2" id="KW-0624">Polysaccharide degradation</keyword>
<dbReference type="Proteomes" id="UP000680866">
    <property type="component" value="Chromosome"/>
</dbReference>
<evidence type="ECO:0000313" key="6">
    <source>
        <dbReference type="EMBL" id="BCJ67553.1"/>
    </source>
</evidence>
<dbReference type="AlphaFoldDB" id="A0A810N7D4"/>
<feature type="compositionally biased region" description="Low complexity" evidence="3">
    <location>
        <begin position="168"/>
        <end position="181"/>
    </location>
</feature>
<accession>A0A810N7D4</accession>
<reference evidence="6" key="1">
    <citation type="submission" date="2020-08" db="EMBL/GenBank/DDBJ databases">
        <title>Whole genome shotgun sequence of Polymorphospora rubra NBRC 101157.</title>
        <authorList>
            <person name="Komaki H."/>
            <person name="Tamura T."/>
        </authorList>
    </citation>
    <scope>NUCLEOTIDE SEQUENCE</scope>
    <source>
        <strain evidence="6">NBRC 101157</strain>
    </source>
</reference>
<evidence type="ECO:0000259" key="5">
    <source>
        <dbReference type="PROSITE" id="PS50853"/>
    </source>
</evidence>
<evidence type="ECO:0000313" key="7">
    <source>
        <dbReference type="Proteomes" id="UP000680866"/>
    </source>
</evidence>
<keyword evidence="2" id="KW-0119">Carbohydrate metabolism</keyword>
<dbReference type="PROSITE" id="PS50853">
    <property type="entry name" value="FN3"/>
    <property type="match status" value="1"/>
</dbReference>
<feature type="compositionally biased region" description="Basic and acidic residues" evidence="3">
    <location>
        <begin position="70"/>
        <end position="81"/>
    </location>
</feature>
<evidence type="ECO:0000256" key="4">
    <source>
        <dbReference type="SAM" id="Phobius"/>
    </source>
</evidence>
<keyword evidence="1" id="KW-0326">Glycosidase</keyword>
<feature type="compositionally biased region" description="Low complexity" evidence="3">
    <location>
        <begin position="82"/>
        <end position="93"/>
    </location>
</feature>
<dbReference type="InterPro" id="IPR003961">
    <property type="entry name" value="FN3_dom"/>
</dbReference>
<feature type="domain" description="Fibronectin type-III" evidence="5">
    <location>
        <begin position="401"/>
        <end position="487"/>
    </location>
</feature>
<dbReference type="EMBL" id="AP023359">
    <property type="protein sequence ID" value="BCJ67553.1"/>
    <property type="molecule type" value="Genomic_DNA"/>
</dbReference>
<evidence type="ECO:0000256" key="3">
    <source>
        <dbReference type="SAM" id="MobiDB-lite"/>
    </source>
</evidence>
<keyword evidence="4" id="KW-1133">Transmembrane helix</keyword>
<dbReference type="InterPro" id="IPR036116">
    <property type="entry name" value="FN3_sf"/>
</dbReference>
<keyword evidence="7" id="KW-1185">Reference proteome</keyword>
<feature type="compositionally biased region" description="Basic and acidic residues" evidence="3">
    <location>
        <begin position="210"/>
        <end position="229"/>
    </location>
</feature>
<name>A0A810N7D4_9ACTN</name>
<feature type="region of interest" description="Disordered" evidence="3">
    <location>
        <begin position="368"/>
        <end position="410"/>
    </location>
</feature>
<feature type="compositionally biased region" description="Basic and acidic residues" evidence="3">
    <location>
        <begin position="275"/>
        <end position="316"/>
    </location>
</feature>
<feature type="compositionally biased region" description="Basic and acidic residues" evidence="3">
    <location>
        <begin position="117"/>
        <end position="139"/>
    </location>
</feature>
<proteinExistence type="predicted"/>
<dbReference type="RefSeq" id="WP_212816871.1">
    <property type="nucleotide sequence ID" value="NZ_AP023359.1"/>
</dbReference>
<protein>
    <recommendedName>
        <fullName evidence="5">Fibronectin type-III domain-containing protein</fullName>
    </recommendedName>
</protein>
<dbReference type="Gene3D" id="2.60.40.10">
    <property type="entry name" value="Immunoglobulins"/>
    <property type="match status" value="1"/>
</dbReference>
<feature type="compositionally biased region" description="Pro residues" evidence="3">
    <location>
        <begin position="322"/>
        <end position="333"/>
    </location>
</feature>
<keyword evidence="4" id="KW-0472">Membrane</keyword>
<dbReference type="GO" id="GO:0000272">
    <property type="term" value="P:polysaccharide catabolic process"/>
    <property type="evidence" value="ECO:0007669"/>
    <property type="project" value="UniProtKB-KW"/>
</dbReference>
<feature type="compositionally biased region" description="Basic and acidic residues" evidence="3">
    <location>
        <begin position="242"/>
        <end position="261"/>
    </location>
</feature>
<dbReference type="CDD" id="cd00063">
    <property type="entry name" value="FN3"/>
    <property type="match status" value="1"/>
</dbReference>
<keyword evidence="4" id="KW-0812">Transmembrane</keyword>
<feature type="region of interest" description="Disordered" evidence="3">
    <location>
        <begin position="1"/>
        <end position="335"/>
    </location>
</feature>
<feature type="compositionally biased region" description="Basic and acidic residues" evidence="3">
    <location>
        <begin position="20"/>
        <end position="41"/>
    </location>
</feature>
<dbReference type="GO" id="GO:0016798">
    <property type="term" value="F:hydrolase activity, acting on glycosyl bonds"/>
    <property type="evidence" value="ECO:0007669"/>
    <property type="project" value="UniProtKB-KW"/>
</dbReference>
<organism evidence="6 7">
    <name type="scientific">Polymorphospora rubra</name>
    <dbReference type="NCBI Taxonomy" id="338584"/>
    <lineage>
        <taxon>Bacteria</taxon>
        <taxon>Bacillati</taxon>
        <taxon>Actinomycetota</taxon>
        <taxon>Actinomycetes</taxon>
        <taxon>Micromonosporales</taxon>
        <taxon>Micromonosporaceae</taxon>
        <taxon>Polymorphospora</taxon>
    </lineage>
</organism>
<evidence type="ECO:0000256" key="2">
    <source>
        <dbReference type="ARBA" id="ARBA00023326"/>
    </source>
</evidence>